<keyword evidence="4" id="KW-1185">Reference proteome</keyword>
<sequence>MTDTLVSPTVAGEVPRATTNLTTSTASEQPATTGSGDEYIEPQFLHYLEFCNEVRTVTYSVTTIAWIAGSVMSCIIVLFLLTCFWFLRRLRRKANRLIAGHKERSKGNDEYTKAELHSECLPRKPAVELEGSYSNPLPDMSKNEIAAQKMLSPHSRHVAEMPERRD</sequence>
<keyword evidence="2" id="KW-1133">Transmembrane helix</keyword>
<feature type="compositionally biased region" description="Polar residues" evidence="1">
    <location>
        <begin position="17"/>
        <end position="35"/>
    </location>
</feature>
<accession>A0A1G4BPS1</accession>
<reference evidence="3 4" key="1">
    <citation type="submission" date="2016-09" db="EMBL/GenBank/DDBJ databases">
        <authorList>
            <person name="Capua I."/>
            <person name="De Benedictis P."/>
            <person name="Joannis T."/>
            <person name="Lombin L.H."/>
            <person name="Cattoli G."/>
        </authorList>
    </citation>
    <scope>NUCLEOTIDE SEQUENCE [LARGE SCALE GENOMIC DNA]</scope>
    <source>
        <strain evidence="3 4">IMI 309357</strain>
    </source>
</reference>
<feature type="region of interest" description="Disordered" evidence="1">
    <location>
        <begin position="17"/>
        <end position="36"/>
    </location>
</feature>
<comment type="caution">
    <text evidence="3">The sequence shown here is derived from an EMBL/GenBank/DDBJ whole genome shotgun (WGS) entry which is preliminary data.</text>
</comment>
<name>A0A1G4BPS1_9PEZI</name>
<dbReference type="RefSeq" id="XP_022480598.1">
    <property type="nucleotide sequence ID" value="XM_022612837.1"/>
</dbReference>
<dbReference type="Proteomes" id="UP000176998">
    <property type="component" value="Unassembled WGS sequence"/>
</dbReference>
<evidence type="ECO:0000256" key="2">
    <source>
        <dbReference type="SAM" id="Phobius"/>
    </source>
</evidence>
<evidence type="ECO:0000313" key="4">
    <source>
        <dbReference type="Proteomes" id="UP000176998"/>
    </source>
</evidence>
<organism evidence="3 4">
    <name type="scientific">Colletotrichum orchidophilum</name>
    <dbReference type="NCBI Taxonomy" id="1209926"/>
    <lineage>
        <taxon>Eukaryota</taxon>
        <taxon>Fungi</taxon>
        <taxon>Dikarya</taxon>
        <taxon>Ascomycota</taxon>
        <taxon>Pezizomycotina</taxon>
        <taxon>Sordariomycetes</taxon>
        <taxon>Hypocreomycetidae</taxon>
        <taxon>Glomerellales</taxon>
        <taxon>Glomerellaceae</taxon>
        <taxon>Colletotrichum</taxon>
    </lineage>
</organism>
<dbReference type="EMBL" id="MJBS01000006">
    <property type="protein sequence ID" value="OHF03462.1"/>
    <property type="molecule type" value="Genomic_DNA"/>
</dbReference>
<evidence type="ECO:0000313" key="3">
    <source>
        <dbReference type="EMBL" id="OHF03462.1"/>
    </source>
</evidence>
<dbReference type="OrthoDB" id="5414836at2759"/>
<feature type="transmembrane region" description="Helical" evidence="2">
    <location>
        <begin position="64"/>
        <end position="87"/>
    </location>
</feature>
<evidence type="ECO:0000256" key="1">
    <source>
        <dbReference type="SAM" id="MobiDB-lite"/>
    </source>
</evidence>
<proteinExistence type="predicted"/>
<gene>
    <name evidence="3" type="ORF">CORC01_01181</name>
</gene>
<protein>
    <submittedName>
        <fullName evidence="3">Uncharacterized protein</fullName>
    </submittedName>
</protein>
<dbReference type="GeneID" id="34554347"/>
<keyword evidence="2" id="KW-0812">Transmembrane</keyword>
<keyword evidence="2" id="KW-0472">Membrane</keyword>
<dbReference type="STRING" id="1209926.A0A1G4BPS1"/>
<dbReference type="AlphaFoldDB" id="A0A1G4BPS1"/>